<evidence type="ECO:0000313" key="3">
    <source>
        <dbReference type="EMBL" id="KAF3042181.1"/>
    </source>
</evidence>
<keyword evidence="2" id="KW-0472">Membrane</keyword>
<dbReference type="EMBL" id="SWKV01000017">
    <property type="protein sequence ID" value="KAF3042181.1"/>
    <property type="molecule type" value="Genomic_DNA"/>
</dbReference>
<comment type="caution">
    <text evidence="3">The sequence shown here is derived from an EMBL/GenBank/DDBJ whole genome shotgun (WGS) entry which is preliminary data.</text>
</comment>
<feature type="compositionally biased region" description="Polar residues" evidence="1">
    <location>
        <begin position="161"/>
        <end position="184"/>
    </location>
</feature>
<name>A0A9P4WUE6_9PLEO</name>
<evidence type="ECO:0000256" key="1">
    <source>
        <dbReference type="SAM" id="MobiDB-lite"/>
    </source>
</evidence>
<gene>
    <name evidence="3" type="ORF">E8E12_008690</name>
</gene>
<feature type="region of interest" description="Disordered" evidence="1">
    <location>
        <begin position="157"/>
        <end position="190"/>
    </location>
</feature>
<dbReference type="AlphaFoldDB" id="A0A9P4WUE6"/>
<proteinExistence type="predicted"/>
<sequence>MSVLVRTAQDVAGNVGAKIEHTINRLLPPKQRERALENLRIFSSFLAAQTALSGIPILLFLAFAAATLVVSLATCVFLGVIAAFVFTLFVTGFALLFVVPIVFIGSCTASIAFVWGLIVYLVLQRINGGETPVQPGTKVGDTLNVLTGGRLRNTVDRADSDSQQEQLAVDSSQDNKVSLGSQGQRGHHEARTTIENLEKRVKRVERQVPRLEREISAKEREITQKIT</sequence>
<keyword evidence="4" id="KW-1185">Reference proteome</keyword>
<organism evidence="3 4">
    <name type="scientific">Didymella heteroderae</name>
    <dbReference type="NCBI Taxonomy" id="1769908"/>
    <lineage>
        <taxon>Eukaryota</taxon>
        <taxon>Fungi</taxon>
        <taxon>Dikarya</taxon>
        <taxon>Ascomycota</taxon>
        <taxon>Pezizomycotina</taxon>
        <taxon>Dothideomycetes</taxon>
        <taxon>Pleosporomycetidae</taxon>
        <taxon>Pleosporales</taxon>
        <taxon>Pleosporineae</taxon>
        <taxon>Didymellaceae</taxon>
        <taxon>Didymella</taxon>
    </lineage>
</organism>
<evidence type="ECO:0000256" key="2">
    <source>
        <dbReference type="SAM" id="Phobius"/>
    </source>
</evidence>
<dbReference type="OrthoDB" id="3928876at2759"/>
<reference evidence="3" key="1">
    <citation type="submission" date="2019-04" db="EMBL/GenBank/DDBJ databases">
        <title>Sequencing of skin fungus with MAO and IRED activity.</title>
        <authorList>
            <person name="Marsaioli A.J."/>
            <person name="Bonatto J.M.C."/>
            <person name="Reis Junior O."/>
        </authorList>
    </citation>
    <scope>NUCLEOTIDE SEQUENCE</scope>
    <source>
        <strain evidence="3">28M1</strain>
    </source>
</reference>
<evidence type="ECO:0000313" key="4">
    <source>
        <dbReference type="Proteomes" id="UP000758155"/>
    </source>
</evidence>
<feature type="transmembrane region" description="Helical" evidence="2">
    <location>
        <begin position="41"/>
        <end position="61"/>
    </location>
</feature>
<dbReference type="Proteomes" id="UP000758155">
    <property type="component" value="Unassembled WGS sequence"/>
</dbReference>
<feature type="transmembrane region" description="Helical" evidence="2">
    <location>
        <begin position="95"/>
        <end position="123"/>
    </location>
</feature>
<accession>A0A9P4WUE6</accession>
<protein>
    <submittedName>
        <fullName evidence="3">Uncharacterized protein</fullName>
    </submittedName>
</protein>
<dbReference type="Pfam" id="PF16015">
    <property type="entry name" value="Promethin"/>
    <property type="match status" value="1"/>
</dbReference>
<feature type="transmembrane region" description="Helical" evidence="2">
    <location>
        <begin position="68"/>
        <end position="89"/>
    </location>
</feature>
<keyword evidence="2" id="KW-1133">Transmembrane helix</keyword>
<keyword evidence="2" id="KW-0812">Transmembrane</keyword>